<dbReference type="InterPro" id="IPR002068">
    <property type="entry name" value="A-crystallin/Hsp20_dom"/>
</dbReference>
<dbReference type="Gene3D" id="2.60.40.790">
    <property type="match status" value="1"/>
</dbReference>
<dbReference type="WBParaSite" id="TCONS_00006014.p1">
    <property type="protein sequence ID" value="TCONS_00006014.p1"/>
    <property type="gene ID" value="XLOC_004206"/>
</dbReference>
<dbReference type="WBParaSite" id="SSTP_0000120800.1">
    <property type="protein sequence ID" value="SSTP_0000120800.1"/>
    <property type="gene ID" value="SSTP_0000120800"/>
</dbReference>
<reference evidence="3" key="1">
    <citation type="submission" date="2015-08" db="UniProtKB">
        <authorList>
            <consortium name="WormBaseParasite"/>
        </authorList>
    </citation>
    <scope>IDENTIFICATION</scope>
</reference>
<evidence type="ECO:0000313" key="3">
    <source>
        <dbReference type="WBParaSite" id="SSTP_0000120800.1"/>
    </source>
</evidence>
<dbReference type="SUPFAM" id="SSF49764">
    <property type="entry name" value="HSP20-like chaperones"/>
    <property type="match status" value="1"/>
</dbReference>
<dbReference type="AlphaFoldDB" id="A0A0K0DVE2"/>
<dbReference type="Pfam" id="PF00011">
    <property type="entry name" value="HSP20"/>
    <property type="match status" value="1"/>
</dbReference>
<dbReference type="Proteomes" id="UP000035681">
    <property type="component" value="Unplaced"/>
</dbReference>
<dbReference type="InterPro" id="IPR008978">
    <property type="entry name" value="HSP20-like_chaperone"/>
</dbReference>
<proteinExistence type="predicted"/>
<evidence type="ECO:0000259" key="1">
    <source>
        <dbReference type="Pfam" id="PF00011"/>
    </source>
</evidence>
<accession>A0A0K0DVE2</accession>
<keyword evidence="2" id="KW-1185">Reference proteome</keyword>
<protein>
    <submittedName>
        <fullName evidence="3 4">SHSP domain-containing protein</fullName>
    </submittedName>
</protein>
<name>A0A0K0DVE2_STRER</name>
<sequence>MLFARSSSKYNLNNSTSTTNITSNVERKKSFKKRKHSEICPWPKNFDDDKYFKHTETKKNSIIIVNGSQFNKDLVEITIKDNLLNIKLSQHVKEDDKISVKDVNRCYKVPQNVNLNTLKKEFNTNGDLIIKMKKSF</sequence>
<organism evidence="3">
    <name type="scientific">Strongyloides stercoralis</name>
    <name type="common">Threadworm</name>
    <dbReference type="NCBI Taxonomy" id="6248"/>
    <lineage>
        <taxon>Eukaryota</taxon>
        <taxon>Metazoa</taxon>
        <taxon>Ecdysozoa</taxon>
        <taxon>Nematoda</taxon>
        <taxon>Chromadorea</taxon>
        <taxon>Rhabditida</taxon>
        <taxon>Tylenchina</taxon>
        <taxon>Panagrolaimomorpha</taxon>
        <taxon>Strongyloidoidea</taxon>
        <taxon>Strongyloididae</taxon>
        <taxon>Strongyloides</taxon>
    </lineage>
</organism>
<evidence type="ECO:0000313" key="2">
    <source>
        <dbReference type="Proteomes" id="UP000035681"/>
    </source>
</evidence>
<feature type="domain" description="SHSP" evidence="1">
    <location>
        <begin position="59"/>
        <end position="134"/>
    </location>
</feature>
<evidence type="ECO:0000313" key="4">
    <source>
        <dbReference type="WBParaSite" id="TCONS_00006014.p1"/>
    </source>
</evidence>